<dbReference type="RefSeq" id="WP_249867631.1">
    <property type="nucleotide sequence ID" value="NZ_JAMGBC010000001.1"/>
</dbReference>
<dbReference type="Pfam" id="PF14226">
    <property type="entry name" value="DIOX_N"/>
    <property type="match status" value="1"/>
</dbReference>
<comment type="caution">
    <text evidence="6">The sequence shown here is derived from an EMBL/GenBank/DDBJ whole genome shotgun (WGS) entry which is preliminary data.</text>
</comment>
<organism evidence="6 7">
    <name type="scientific">Sphingomonas anseongensis</name>
    <dbReference type="NCBI Taxonomy" id="2908207"/>
    <lineage>
        <taxon>Bacteria</taxon>
        <taxon>Pseudomonadati</taxon>
        <taxon>Pseudomonadota</taxon>
        <taxon>Alphaproteobacteria</taxon>
        <taxon>Sphingomonadales</taxon>
        <taxon>Sphingomonadaceae</taxon>
        <taxon>Sphingomonas</taxon>
    </lineage>
</organism>
<evidence type="ECO:0000256" key="1">
    <source>
        <dbReference type="ARBA" id="ARBA00008056"/>
    </source>
</evidence>
<evidence type="ECO:0000256" key="3">
    <source>
        <dbReference type="ARBA" id="ARBA00023004"/>
    </source>
</evidence>
<reference evidence="6" key="1">
    <citation type="submission" date="2022-05" db="EMBL/GenBank/DDBJ databases">
        <authorList>
            <person name="Jo J.-H."/>
            <person name="Im W.-T."/>
        </authorList>
    </citation>
    <scope>NUCLEOTIDE SEQUENCE</scope>
    <source>
        <strain evidence="6">RG327</strain>
    </source>
</reference>
<comment type="similarity">
    <text evidence="1 4">Belongs to the iron/ascorbate-dependent oxidoreductase family.</text>
</comment>
<evidence type="ECO:0000256" key="4">
    <source>
        <dbReference type="RuleBase" id="RU003682"/>
    </source>
</evidence>
<sequence length="355" mass="40331">MSQLDALNRQFAKYDQVEKAHTYRLAESEADEFDEDYEIATLDFGRFLHGDANEKAGFAAAFGAALHGIGFAVLTGHGVDERLYDDIAEGVVDLFTSTPLEEKMRFRAARFGSVAQGYFPIEETSEIHPDLVEGWVWCRRAFDMPQKRDAPFRAEEFWPRAEYEPRFRRLTLAHEALFKPIAQAMLQGLGCDPHLLDEKLTETNFGLRLNYYPPMSEEQDRSGAGRLLGHEDVDLFTILPATRVDGLQVWNHRSGKWVRMKAPPGSIIINTGDYMQRISNDHFPSTTHRVGKPTDGSHRETPRVSFPIAVYVWENELLEVLPGLGEPKYPPVKAIAFHTRSTSKFYGDDYAVDED</sequence>
<dbReference type="PROSITE" id="PS51471">
    <property type="entry name" value="FE2OG_OXY"/>
    <property type="match status" value="1"/>
</dbReference>
<dbReference type="PRINTS" id="PR00682">
    <property type="entry name" value="IPNSYNTHASE"/>
</dbReference>
<evidence type="ECO:0000259" key="5">
    <source>
        <dbReference type="PROSITE" id="PS51471"/>
    </source>
</evidence>
<keyword evidence="7" id="KW-1185">Reference proteome</keyword>
<evidence type="ECO:0000313" key="6">
    <source>
        <dbReference type="EMBL" id="MCL6678690.1"/>
    </source>
</evidence>
<dbReference type="InterPro" id="IPR050295">
    <property type="entry name" value="Plant_2OG-oxidoreductases"/>
</dbReference>
<dbReference type="InterPro" id="IPR026992">
    <property type="entry name" value="DIOX_N"/>
</dbReference>
<dbReference type="InterPro" id="IPR005123">
    <property type="entry name" value="Oxoglu/Fe-dep_dioxygenase_dom"/>
</dbReference>
<keyword evidence="3 4" id="KW-0408">Iron</keyword>
<evidence type="ECO:0000256" key="2">
    <source>
        <dbReference type="ARBA" id="ARBA00022723"/>
    </source>
</evidence>
<gene>
    <name evidence="6" type="ORF">LZ519_05065</name>
</gene>
<dbReference type="EMBL" id="JAMGBC010000001">
    <property type="protein sequence ID" value="MCL6678690.1"/>
    <property type="molecule type" value="Genomic_DNA"/>
</dbReference>
<evidence type="ECO:0000313" key="7">
    <source>
        <dbReference type="Proteomes" id="UP001165343"/>
    </source>
</evidence>
<keyword evidence="4" id="KW-0560">Oxidoreductase</keyword>
<dbReference type="Pfam" id="PF03171">
    <property type="entry name" value="2OG-FeII_Oxy"/>
    <property type="match status" value="1"/>
</dbReference>
<dbReference type="InterPro" id="IPR044861">
    <property type="entry name" value="IPNS-like_FE2OG_OXY"/>
</dbReference>
<dbReference type="Proteomes" id="UP001165343">
    <property type="component" value="Unassembled WGS sequence"/>
</dbReference>
<protein>
    <recommendedName>
        <fullName evidence="5">Fe2OG dioxygenase domain-containing protein</fullName>
    </recommendedName>
</protein>
<dbReference type="InterPro" id="IPR027443">
    <property type="entry name" value="IPNS-like_sf"/>
</dbReference>
<dbReference type="SUPFAM" id="SSF51197">
    <property type="entry name" value="Clavaminate synthase-like"/>
    <property type="match status" value="1"/>
</dbReference>
<proteinExistence type="inferred from homology"/>
<feature type="domain" description="Fe2OG dioxygenase" evidence="5">
    <location>
        <begin position="203"/>
        <end position="312"/>
    </location>
</feature>
<dbReference type="Gene3D" id="2.60.120.330">
    <property type="entry name" value="B-lactam Antibiotic, Isopenicillin N Synthase, Chain"/>
    <property type="match status" value="1"/>
</dbReference>
<keyword evidence="2 4" id="KW-0479">Metal-binding</keyword>
<dbReference type="PANTHER" id="PTHR47991">
    <property type="entry name" value="OXOGLUTARATE/IRON-DEPENDENT DIOXYGENASE"/>
    <property type="match status" value="1"/>
</dbReference>
<name>A0ABT0REI0_9SPHN</name>
<accession>A0ABT0REI0</accession>